<dbReference type="GO" id="GO:0005634">
    <property type="term" value="C:nucleus"/>
    <property type="evidence" value="ECO:0007669"/>
    <property type="project" value="TreeGrafter"/>
</dbReference>
<dbReference type="GO" id="GO:0016887">
    <property type="term" value="F:ATP hydrolysis activity"/>
    <property type="evidence" value="ECO:0007669"/>
    <property type="project" value="InterPro"/>
</dbReference>
<dbReference type="SUPFAM" id="SSF52540">
    <property type="entry name" value="P-loop containing nucleoside triphosphate hydrolases"/>
    <property type="match status" value="1"/>
</dbReference>
<dbReference type="PANTHER" id="PTHR45916">
    <property type="entry name" value="STRUCTURAL MAINTENANCE OF CHROMOSOMES PROTEIN 5"/>
    <property type="match status" value="1"/>
</dbReference>
<evidence type="ECO:0000256" key="2">
    <source>
        <dbReference type="ARBA" id="ARBA00018687"/>
    </source>
</evidence>
<evidence type="ECO:0000256" key="3">
    <source>
        <dbReference type="ARBA" id="ARBA00023054"/>
    </source>
</evidence>
<feature type="coiled-coil region" evidence="4">
    <location>
        <begin position="243"/>
        <end position="311"/>
    </location>
</feature>
<dbReference type="InterPro" id="IPR038729">
    <property type="entry name" value="Rad50/SbcC_AAA"/>
</dbReference>
<sequence length="639" mass="73088">MANLFQNGTPFADGSVTKIRFTNFLSMAEAELNFGPKLNLIIGPNGSGKSTVICGLCLALGGSPKLLGRSEVLSDYVRHGCEKGAVEVNIRDSKESHDRKVELIITKNNHVEYRRDGRKVTRAEVRSMAMSYGIQVDNPCVFLAQDKVKSFAQQTPELLLDNTEKMCEKEERSAARMEEAVKTSEEKLEEAREKLEEVEAEQERTSEEMERRNRQFLDLSDEYRSIYSELDGLAKADYISEAVRQANAKYHETMKNFEAWKEEMEKAEALLEEYRAKQADQSANSSVESEKVALKREYEKWLKKEDELDQKTNKINAGFSQLRIEKESIDRVDLSGRQQFAEKLEIVRATNPRQRCADAFAWYEAHKEQFRKPVYVPVLSMTMNYEDSAPYLETVIPSRDLMVFIFGCREDEQLLADSKHPWRISSTVVSDEQVAKLSVDQPLPESMRVLGFERTAFQLFTAPPVVKAFLNSVAHLSNIPIGTEKTKENLDEVCGVLKNTHRLFLAADLKVRLTKSLYRADISVQTDCLRRNLRYLTAHMPSHTGGDKLDEASVKQALCSIEQRSQKLRAELEEVKRVQQMVATQKEKVRCQLAKIYQKDKAHGSIGQLLKLAQRKYGFPVFNENFFLCFEPDVYSNFL</sequence>
<dbReference type="Pfam" id="PF13476">
    <property type="entry name" value="AAA_23"/>
    <property type="match status" value="1"/>
</dbReference>
<name>A0A0B2VW81_TOXCA</name>
<feature type="domain" description="Rad50/SbcC-type AAA" evidence="5">
    <location>
        <begin position="18"/>
        <end position="316"/>
    </location>
</feature>
<feature type="coiled-coil region" evidence="4">
    <location>
        <begin position="160"/>
        <end position="215"/>
    </location>
</feature>
<dbReference type="GO" id="GO:0030915">
    <property type="term" value="C:Smc5-Smc6 complex"/>
    <property type="evidence" value="ECO:0007669"/>
    <property type="project" value="TreeGrafter"/>
</dbReference>
<accession>A0A0B2VW81</accession>
<dbReference type="InterPro" id="IPR027417">
    <property type="entry name" value="P-loop_NTPase"/>
</dbReference>
<dbReference type="EMBL" id="JPKZ01000843">
    <property type="protein sequence ID" value="KHN85205.1"/>
    <property type="molecule type" value="Genomic_DNA"/>
</dbReference>
<protein>
    <recommendedName>
        <fullName evidence="2">Structural maintenance of chromosomes protein 5</fullName>
    </recommendedName>
</protein>
<dbReference type="Gene3D" id="3.40.50.300">
    <property type="entry name" value="P-loop containing nucleotide triphosphate hydrolases"/>
    <property type="match status" value="1"/>
</dbReference>
<dbReference type="GO" id="GO:0003697">
    <property type="term" value="F:single-stranded DNA binding"/>
    <property type="evidence" value="ECO:0007669"/>
    <property type="project" value="TreeGrafter"/>
</dbReference>
<evidence type="ECO:0000313" key="6">
    <source>
        <dbReference type="EMBL" id="KHN85205.1"/>
    </source>
</evidence>
<keyword evidence="7" id="KW-1185">Reference proteome</keyword>
<keyword evidence="3 4" id="KW-0175">Coiled coil</keyword>
<dbReference type="OMA" id="ETEYAHA"/>
<gene>
    <name evidence="6" type="primary">smc5</name>
    <name evidence="6" type="ORF">Tcan_04178</name>
</gene>
<dbReference type="Proteomes" id="UP000031036">
    <property type="component" value="Unassembled WGS sequence"/>
</dbReference>
<evidence type="ECO:0000256" key="4">
    <source>
        <dbReference type="SAM" id="Coils"/>
    </source>
</evidence>
<evidence type="ECO:0000313" key="7">
    <source>
        <dbReference type="Proteomes" id="UP000031036"/>
    </source>
</evidence>
<evidence type="ECO:0000259" key="5">
    <source>
        <dbReference type="Pfam" id="PF13476"/>
    </source>
</evidence>
<dbReference type="AlphaFoldDB" id="A0A0B2VW81"/>
<dbReference type="STRING" id="6265.A0A0B2VW81"/>
<dbReference type="GO" id="GO:0000724">
    <property type="term" value="P:double-strand break repair via homologous recombination"/>
    <property type="evidence" value="ECO:0007669"/>
    <property type="project" value="TreeGrafter"/>
</dbReference>
<evidence type="ECO:0000256" key="1">
    <source>
        <dbReference type="ARBA" id="ARBA00010171"/>
    </source>
</evidence>
<comment type="caution">
    <text evidence="6">The sequence shown here is derived from an EMBL/GenBank/DDBJ whole genome shotgun (WGS) entry which is preliminary data.</text>
</comment>
<dbReference type="OrthoDB" id="10254973at2759"/>
<reference evidence="6 7" key="1">
    <citation type="submission" date="2014-11" db="EMBL/GenBank/DDBJ databases">
        <title>Genetic blueprint of the zoonotic pathogen Toxocara canis.</title>
        <authorList>
            <person name="Zhu X.-Q."/>
            <person name="Korhonen P.K."/>
            <person name="Cai H."/>
            <person name="Young N.D."/>
            <person name="Nejsum P."/>
            <person name="von Samson-Himmelstjerna G."/>
            <person name="Boag P.R."/>
            <person name="Tan P."/>
            <person name="Li Q."/>
            <person name="Min J."/>
            <person name="Yang Y."/>
            <person name="Wang X."/>
            <person name="Fang X."/>
            <person name="Hall R.S."/>
            <person name="Hofmann A."/>
            <person name="Sternberg P.W."/>
            <person name="Jex A.R."/>
            <person name="Gasser R.B."/>
        </authorList>
    </citation>
    <scope>NUCLEOTIDE SEQUENCE [LARGE SCALE GENOMIC DNA]</scope>
    <source>
        <strain evidence="6">PN_DK_2014</strain>
    </source>
</reference>
<proteinExistence type="inferred from homology"/>
<organism evidence="6 7">
    <name type="scientific">Toxocara canis</name>
    <name type="common">Canine roundworm</name>
    <dbReference type="NCBI Taxonomy" id="6265"/>
    <lineage>
        <taxon>Eukaryota</taxon>
        <taxon>Metazoa</taxon>
        <taxon>Ecdysozoa</taxon>
        <taxon>Nematoda</taxon>
        <taxon>Chromadorea</taxon>
        <taxon>Rhabditida</taxon>
        <taxon>Spirurina</taxon>
        <taxon>Ascaridomorpha</taxon>
        <taxon>Ascaridoidea</taxon>
        <taxon>Toxocaridae</taxon>
        <taxon>Toxocara</taxon>
    </lineage>
</organism>
<dbReference type="PANTHER" id="PTHR45916:SF1">
    <property type="entry name" value="STRUCTURAL MAINTENANCE OF CHROMOSOMES PROTEIN 5"/>
    <property type="match status" value="1"/>
</dbReference>
<comment type="similarity">
    <text evidence="1">Belongs to the SMC family. SMC5 subfamily.</text>
</comment>